<name>C8X304_DESRD</name>
<reference evidence="3" key="1">
    <citation type="submission" date="2009-09" db="EMBL/GenBank/DDBJ databases">
        <title>The complete chromosome of Desulfohalobium retbaense DSM 5692.</title>
        <authorList>
            <consortium name="US DOE Joint Genome Institute (JGI-PGF)"/>
            <person name="Lucas S."/>
            <person name="Copeland A."/>
            <person name="Lapidus A."/>
            <person name="Glavina del Rio T."/>
            <person name="Dalin E."/>
            <person name="Tice H."/>
            <person name="Bruce D."/>
            <person name="Goodwin L."/>
            <person name="Pitluck S."/>
            <person name="Kyrpides N."/>
            <person name="Mavromatis K."/>
            <person name="Ivanova N."/>
            <person name="Mikhailova N."/>
            <person name="Munk A.C."/>
            <person name="Brettin T."/>
            <person name="Detter J.C."/>
            <person name="Han C."/>
            <person name="Tapia R."/>
            <person name="Larimer F."/>
            <person name="Land M."/>
            <person name="Hauser L."/>
            <person name="Markowitz V."/>
            <person name="Cheng J.-F."/>
            <person name="Hugenholtz P."/>
            <person name="Woyke T."/>
            <person name="Wu D."/>
            <person name="Spring S."/>
            <person name="Klenk H.-P."/>
            <person name="Eisen J.A."/>
        </authorList>
    </citation>
    <scope>NUCLEOTIDE SEQUENCE [LARGE SCALE GENOMIC DNA]</scope>
    <source>
        <strain evidence="3">DSM 5692</strain>
    </source>
</reference>
<feature type="transmembrane region" description="Helical" evidence="1">
    <location>
        <begin position="33"/>
        <end position="50"/>
    </location>
</feature>
<dbReference type="eggNOG" id="COG2865">
    <property type="taxonomic scope" value="Bacteria"/>
</dbReference>
<feature type="transmembrane region" description="Helical" evidence="1">
    <location>
        <begin position="12"/>
        <end position="27"/>
    </location>
</feature>
<dbReference type="AlphaFoldDB" id="C8X304"/>
<feature type="transmembrane region" description="Helical" evidence="1">
    <location>
        <begin position="175"/>
        <end position="193"/>
    </location>
</feature>
<feature type="transmembrane region" description="Helical" evidence="1">
    <location>
        <begin position="125"/>
        <end position="145"/>
    </location>
</feature>
<feature type="transmembrane region" description="Helical" evidence="1">
    <location>
        <begin position="62"/>
        <end position="83"/>
    </location>
</feature>
<reference evidence="2 3" key="2">
    <citation type="journal article" date="2010" name="Stand. Genomic Sci.">
        <title>Complete genome sequence of Desulfohalobium retbaense type strain (HR(100)).</title>
        <authorList>
            <person name="Spring S."/>
            <person name="Nolan M."/>
            <person name="Lapidus A."/>
            <person name="Glavina Del Rio T."/>
            <person name="Copeland A."/>
            <person name="Tice H."/>
            <person name="Cheng J.F."/>
            <person name="Lucas S."/>
            <person name="Land M."/>
            <person name="Chen F."/>
            <person name="Bruce D."/>
            <person name="Goodwin L."/>
            <person name="Pitluck S."/>
            <person name="Ivanova N."/>
            <person name="Mavromatis K."/>
            <person name="Mikhailova N."/>
            <person name="Pati A."/>
            <person name="Chen A."/>
            <person name="Palaniappan K."/>
            <person name="Hauser L."/>
            <person name="Chang Y.J."/>
            <person name="Jeffries C.D."/>
            <person name="Munk C."/>
            <person name="Kiss H."/>
            <person name="Chain P."/>
            <person name="Han C."/>
            <person name="Brettin T."/>
            <person name="Detter J.C."/>
            <person name="Schuler E."/>
            <person name="Goker M."/>
            <person name="Rohde M."/>
            <person name="Bristow J."/>
            <person name="Eisen J.A."/>
            <person name="Markowitz V."/>
            <person name="Hugenholtz P."/>
            <person name="Kyrpides N.C."/>
            <person name="Klenk H.P."/>
        </authorList>
    </citation>
    <scope>NUCLEOTIDE SEQUENCE [LARGE SCALE GENOMIC DNA]</scope>
    <source>
        <strain evidence="2 3">DSM 5692</strain>
    </source>
</reference>
<sequence>MRPYIIHRRLTCVLQAILAIEIVFAIWEQQWLTAVITLGISGITLGPFFVRKFFRVCIPPEFVLLGITFVFASLFLGEVHGYYSRFWWWDIALHSGSGFGLGIIGFLLVYVLNENENIGVHMNPGFVALFAFLFAVGIGALWEIFEFSMDSLLKTNMQKAMLGDPSGLTDTMWDLIVDTLGALLISVLGYGYIKTAQSESFLERWIHAFISSNPHLFNKSR</sequence>
<dbReference type="RefSeq" id="WP_015751946.1">
    <property type="nucleotide sequence ID" value="NC_013223.1"/>
</dbReference>
<dbReference type="OrthoDB" id="4966203at2"/>
<dbReference type="InterPro" id="IPR014509">
    <property type="entry name" value="YjdF-like"/>
</dbReference>
<evidence type="ECO:0000256" key="1">
    <source>
        <dbReference type="SAM" id="Phobius"/>
    </source>
</evidence>
<keyword evidence="1" id="KW-0812">Transmembrane</keyword>
<keyword evidence="3" id="KW-1185">Reference proteome</keyword>
<dbReference type="EMBL" id="CP001734">
    <property type="protein sequence ID" value="ACV68801.1"/>
    <property type="molecule type" value="Genomic_DNA"/>
</dbReference>
<gene>
    <name evidence="2" type="ordered locus">Dret_1515</name>
</gene>
<feature type="transmembrane region" description="Helical" evidence="1">
    <location>
        <begin position="95"/>
        <end position="113"/>
    </location>
</feature>
<dbReference type="Proteomes" id="UP000001052">
    <property type="component" value="Chromosome"/>
</dbReference>
<proteinExistence type="predicted"/>
<keyword evidence="1" id="KW-1133">Transmembrane helix</keyword>
<evidence type="ECO:0008006" key="4">
    <source>
        <dbReference type="Google" id="ProtNLM"/>
    </source>
</evidence>
<keyword evidence="1" id="KW-0472">Membrane</keyword>
<protein>
    <recommendedName>
        <fullName evidence="4">Membrane-spanning protein</fullName>
    </recommendedName>
</protein>
<evidence type="ECO:0000313" key="2">
    <source>
        <dbReference type="EMBL" id="ACV68801.1"/>
    </source>
</evidence>
<dbReference type="Pfam" id="PF09997">
    <property type="entry name" value="DUF2238"/>
    <property type="match status" value="1"/>
</dbReference>
<dbReference type="HOGENOM" id="CLU_070751_3_0_7"/>
<dbReference type="KEGG" id="drt:Dret_1515"/>
<organism evidence="2 3">
    <name type="scientific">Desulfohalobium retbaense (strain ATCC 49708 / DSM 5692 / JCM 16813 / HR100)</name>
    <dbReference type="NCBI Taxonomy" id="485915"/>
    <lineage>
        <taxon>Bacteria</taxon>
        <taxon>Pseudomonadati</taxon>
        <taxon>Thermodesulfobacteriota</taxon>
        <taxon>Desulfovibrionia</taxon>
        <taxon>Desulfovibrionales</taxon>
        <taxon>Desulfohalobiaceae</taxon>
        <taxon>Desulfohalobium</taxon>
    </lineage>
</organism>
<accession>C8X304</accession>
<evidence type="ECO:0000313" key="3">
    <source>
        <dbReference type="Proteomes" id="UP000001052"/>
    </source>
</evidence>